<protein>
    <submittedName>
        <fullName evidence="1">Jg772 protein</fullName>
    </submittedName>
</protein>
<evidence type="ECO:0000313" key="1">
    <source>
        <dbReference type="EMBL" id="CAH2247611.1"/>
    </source>
</evidence>
<reference evidence="1" key="1">
    <citation type="submission" date="2022-03" db="EMBL/GenBank/DDBJ databases">
        <authorList>
            <person name="Lindestad O."/>
        </authorList>
    </citation>
    <scope>NUCLEOTIDE SEQUENCE</scope>
</reference>
<organism evidence="1 2">
    <name type="scientific">Pararge aegeria aegeria</name>
    <dbReference type="NCBI Taxonomy" id="348720"/>
    <lineage>
        <taxon>Eukaryota</taxon>
        <taxon>Metazoa</taxon>
        <taxon>Ecdysozoa</taxon>
        <taxon>Arthropoda</taxon>
        <taxon>Hexapoda</taxon>
        <taxon>Insecta</taxon>
        <taxon>Pterygota</taxon>
        <taxon>Neoptera</taxon>
        <taxon>Endopterygota</taxon>
        <taxon>Lepidoptera</taxon>
        <taxon>Glossata</taxon>
        <taxon>Ditrysia</taxon>
        <taxon>Papilionoidea</taxon>
        <taxon>Nymphalidae</taxon>
        <taxon>Satyrinae</taxon>
        <taxon>Satyrini</taxon>
        <taxon>Parargina</taxon>
        <taxon>Pararge</taxon>
    </lineage>
</organism>
<keyword evidence="2" id="KW-1185">Reference proteome</keyword>
<dbReference type="EMBL" id="CAKXAJ010025963">
    <property type="protein sequence ID" value="CAH2247611.1"/>
    <property type="molecule type" value="Genomic_DNA"/>
</dbReference>
<evidence type="ECO:0000313" key="2">
    <source>
        <dbReference type="Proteomes" id="UP000838756"/>
    </source>
</evidence>
<sequence length="87" mass="9732">MDRANGTEDGVRALRGSFILRISGNTSTPALDKIRIPHPSENVEWIKTFTNKDGSTFLAPIRKHTPVLPSEIDVHGLLYIHFEVHAK</sequence>
<gene>
    <name evidence="1" type="primary">jg772</name>
    <name evidence="1" type="ORF">PAEG_LOCUS21622</name>
</gene>
<comment type="caution">
    <text evidence="1">The sequence shown here is derived from an EMBL/GenBank/DDBJ whole genome shotgun (WGS) entry which is preliminary data.</text>
</comment>
<name>A0A8S4SCI2_9NEOP</name>
<dbReference type="Proteomes" id="UP000838756">
    <property type="component" value="Unassembled WGS sequence"/>
</dbReference>
<proteinExistence type="predicted"/>
<dbReference type="AlphaFoldDB" id="A0A8S4SCI2"/>
<accession>A0A8S4SCI2</accession>